<evidence type="ECO:0000313" key="1">
    <source>
        <dbReference type="EMBL" id="TCJ18759.1"/>
    </source>
</evidence>
<gene>
    <name evidence="1" type="ORF">EPD60_03085</name>
</gene>
<accession>A0A4R1BMU5</accession>
<dbReference type="RefSeq" id="WP_131446738.1">
    <property type="nucleotide sequence ID" value="NZ_SJZI01000003.1"/>
</dbReference>
<reference evidence="1 2" key="1">
    <citation type="submission" date="2019-03" db="EMBL/GenBank/DDBJ databases">
        <authorList>
            <person name="Kim M.K.M."/>
        </authorList>
    </citation>
    <scope>NUCLEOTIDE SEQUENCE [LARGE SCALE GENOMIC DNA]</scope>
    <source>
        <strain evidence="1 2">17J68-12</strain>
    </source>
</reference>
<evidence type="ECO:0000313" key="2">
    <source>
        <dbReference type="Proteomes" id="UP000295334"/>
    </source>
</evidence>
<dbReference type="Proteomes" id="UP000295334">
    <property type="component" value="Unassembled WGS sequence"/>
</dbReference>
<proteinExistence type="predicted"/>
<sequence length="69" mass="7545">MKHSGFGDAPAGHHLIAGRVAPSAFINVPPARLRYGHARMKGKARPYSRFSLTIPVTGAIRFAFIFESH</sequence>
<dbReference type="AlphaFoldDB" id="A0A4R1BMU5"/>
<organism evidence="1 2">
    <name type="scientific">Flaviaesturariibacter flavus</name>
    <dbReference type="NCBI Taxonomy" id="2502780"/>
    <lineage>
        <taxon>Bacteria</taxon>
        <taxon>Pseudomonadati</taxon>
        <taxon>Bacteroidota</taxon>
        <taxon>Chitinophagia</taxon>
        <taxon>Chitinophagales</taxon>
        <taxon>Chitinophagaceae</taxon>
        <taxon>Flaviaestuariibacter</taxon>
    </lineage>
</organism>
<keyword evidence="2" id="KW-1185">Reference proteome</keyword>
<comment type="caution">
    <text evidence="1">The sequence shown here is derived from an EMBL/GenBank/DDBJ whole genome shotgun (WGS) entry which is preliminary data.</text>
</comment>
<name>A0A4R1BMU5_9BACT</name>
<protein>
    <submittedName>
        <fullName evidence="1">Uncharacterized protein</fullName>
    </submittedName>
</protein>
<dbReference type="EMBL" id="SJZI01000003">
    <property type="protein sequence ID" value="TCJ18759.1"/>
    <property type="molecule type" value="Genomic_DNA"/>
</dbReference>